<reference evidence="1" key="2">
    <citation type="submission" date="2015-03" db="UniProtKB">
        <authorList>
            <consortium name="EnsemblPlants"/>
        </authorList>
    </citation>
    <scope>IDENTIFICATION</scope>
</reference>
<dbReference type="Gramene" id="OBART12G17670.1">
    <property type="protein sequence ID" value="OBART12G17670.1"/>
    <property type="gene ID" value="OBART12G17670"/>
</dbReference>
<dbReference type="Proteomes" id="UP000026960">
    <property type="component" value="Chromosome 12"/>
</dbReference>
<dbReference type="EnsemblPlants" id="OBART12G17670.1">
    <property type="protein sequence ID" value="OBART12G17670.1"/>
    <property type="gene ID" value="OBART12G17670"/>
</dbReference>
<proteinExistence type="predicted"/>
<evidence type="ECO:0000313" key="1">
    <source>
        <dbReference type="EnsemblPlants" id="OBART12G17670.1"/>
    </source>
</evidence>
<reference evidence="1" key="1">
    <citation type="journal article" date="2009" name="Rice">
        <title>De Novo Next Generation Sequencing of Plant Genomes.</title>
        <authorList>
            <person name="Rounsley S."/>
            <person name="Marri P.R."/>
            <person name="Yu Y."/>
            <person name="He R."/>
            <person name="Sisneros N."/>
            <person name="Goicoechea J.L."/>
            <person name="Lee S.J."/>
            <person name="Angelova A."/>
            <person name="Kudrna D."/>
            <person name="Luo M."/>
            <person name="Affourtit J."/>
            <person name="Desany B."/>
            <person name="Knight J."/>
            <person name="Niazi F."/>
            <person name="Egholm M."/>
            <person name="Wing R.A."/>
        </authorList>
    </citation>
    <scope>NUCLEOTIDE SEQUENCE [LARGE SCALE GENOMIC DNA]</scope>
    <source>
        <strain evidence="1">cv. IRGC 105608</strain>
    </source>
</reference>
<name>A0A0D3HWB8_9ORYZ</name>
<dbReference type="HOGENOM" id="CLU_2835169_0_0_1"/>
<protein>
    <submittedName>
        <fullName evidence="1">Uncharacterized protein</fullName>
    </submittedName>
</protein>
<evidence type="ECO:0000313" key="2">
    <source>
        <dbReference type="Proteomes" id="UP000026960"/>
    </source>
</evidence>
<organism evidence="1">
    <name type="scientific">Oryza barthii</name>
    <dbReference type="NCBI Taxonomy" id="65489"/>
    <lineage>
        <taxon>Eukaryota</taxon>
        <taxon>Viridiplantae</taxon>
        <taxon>Streptophyta</taxon>
        <taxon>Embryophyta</taxon>
        <taxon>Tracheophyta</taxon>
        <taxon>Spermatophyta</taxon>
        <taxon>Magnoliopsida</taxon>
        <taxon>Liliopsida</taxon>
        <taxon>Poales</taxon>
        <taxon>Poaceae</taxon>
        <taxon>BOP clade</taxon>
        <taxon>Oryzoideae</taxon>
        <taxon>Oryzeae</taxon>
        <taxon>Oryzinae</taxon>
        <taxon>Oryza</taxon>
    </lineage>
</organism>
<dbReference type="PaxDb" id="65489-OBART12G17670.1"/>
<dbReference type="AlphaFoldDB" id="A0A0D3HWB8"/>
<sequence>MAFVFVLRKNNSENIKKLFRGKADAILIKVVKEFPSHANTEMGNVQTSDTIANFWHAVPDLFYLLV</sequence>
<accession>A0A0D3HWB8</accession>
<keyword evidence="2" id="KW-1185">Reference proteome</keyword>